<dbReference type="InterPro" id="IPR036375">
    <property type="entry name" value="Hemopexin-like_dom_sf"/>
</dbReference>
<keyword evidence="10" id="KW-1015">Disulfide bond</keyword>
<dbReference type="GO" id="GO:0007368">
    <property type="term" value="P:determination of left/right symmetry"/>
    <property type="evidence" value="ECO:0007669"/>
    <property type="project" value="UniProtKB-ARBA"/>
</dbReference>
<evidence type="ECO:0000259" key="16">
    <source>
        <dbReference type="SMART" id="SM00235"/>
    </source>
</evidence>
<keyword evidence="6" id="KW-0378">Hydrolase</keyword>
<feature type="repeat" description="Hemopexin" evidence="15">
    <location>
        <begin position="570"/>
        <end position="626"/>
    </location>
</feature>
<dbReference type="FunFam" id="3.40.390.10:FF:000103">
    <property type="entry name" value="Matrix metallopeptidase 21"/>
    <property type="match status" value="1"/>
</dbReference>
<dbReference type="Gene3D" id="3.40.390.10">
    <property type="entry name" value="Collagenase (Catalytic Domain)"/>
    <property type="match status" value="1"/>
</dbReference>
<feature type="repeat" description="Hemopexin" evidence="15">
    <location>
        <begin position="627"/>
        <end position="675"/>
    </location>
</feature>
<dbReference type="PANTHER" id="PTHR10201">
    <property type="entry name" value="MATRIX METALLOPROTEINASE"/>
    <property type="match status" value="1"/>
</dbReference>
<feature type="repeat" description="Hemopexin" evidence="15">
    <location>
        <begin position="509"/>
        <end position="568"/>
    </location>
</feature>
<dbReference type="InterPro" id="IPR036365">
    <property type="entry name" value="PGBD-like_sf"/>
</dbReference>
<dbReference type="AlphaFoldDB" id="A0A974D8H1"/>
<dbReference type="InterPro" id="IPR024079">
    <property type="entry name" value="MetalloPept_cat_dom_sf"/>
</dbReference>
<dbReference type="Gene3D" id="2.110.10.10">
    <property type="entry name" value="Hemopexin-like domain"/>
    <property type="match status" value="2"/>
</dbReference>
<name>A0A974D8H1_XENLA</name>
<feature type="binding site" evidence="13">
    <location>
        <position position="574"/>
    </location>
    <ligand>
        <name>Ca(2+)</name>
        <dbReference type="ChEBI" id="CHEBI:29108"/>
        <label>4</label>
    </ligand>
</feature>
<evidence type="ECO:0000256" key="4">
    <source>
        <dbReference type="ARBA" id="ARBA00022729"/>
    </source>
</evidence>
<feature type="binding site" evidence="13">
    <location>
        <position position="443"/>
    </location>
    <ligand>
        <name>Ca(2+)</name>
        <dbReference type="ChEBI" id="CHEBI:29108"/>
        <label>3</label>
    </ligand>
</feature>
<feature type="binding site" evidence="13">
    <location>
        <position position="414"/>
    </location>
    <ligand>
        <name>Zn(2+)</name>
        <dbReference type="ChEBI" id="CHEBI:29105"/>
        <label>1</label>
    </ligand>
</feature>
<feature type="repeat" description="Hemopexin" evidence="15">
    <location>
        <begin position="682"/>
        <end position="738"/>
    </location>
</feature>
<dbReference type="OMA" id="VFAHAWR"/>
<feature type="binding site" evidence="13">
    <location>
        <position position="688"/>
    </location>
    <ligand>
        <name>Ca(2+)</name>
        <dbReference type="ChEBI" id="CHEBI:29108"/>
        <label>5</label>
    </ligand>
</feature>
<feature type="modified residue" description="Phosphotyrosine; by PKDCC" evidence="14">
    <location>
        <position position="615"/>
    </location>
</feature>
<feature type="binding site" evidence="13">
    <location>
        <position position="686"/>
    </location>
    <ligand>
        <name>Ca(2+)</name>
        <dbReference type="ChEBI" id="CHEBI:29108"/>
        <label>4</label>
    </ligand>
</feature>
<comment type="cofactor">
    <cofactor evidence="13">
        <name>Zn(2+)</name>
        <dbReference type="ChEBI" id="CHEBI:29105"/>
    </cofactor>
    <text evidence="13">Binds 2 Zn(2+) ions per subunit.</text>
</comment>
<feature type="binding site" evidence="13">
    <location>
        <position position="633"/>
    </location>
    <ligand>
        <name>Ca(2+)</name>
        <dbReference type="ChEBI" id="CHEBI:29108"/>
        <label>5</label>
    </ligand>
</feature>
<feature type="binding site" evidence="13">
    <location>
        <position position="443"/>
    </location>
    <ligand>
        <name>Ca(2+)</name>
        <dbReference type="ChEBI" id="CHEBI:29108"/>
        <label>1</label>
    </ligand>
</feature>
<dbReference type="InterPro" id="IPR006026">
    <property type="entry name" value="Peptidase_Metallo"/>
</dbReference>
<feature type="binding site" evidence="13">
    <location>
        <position position="440"/>
    </location>
    <ligand>
        <name>Ca(2+)</name>
        <dbReference type="ChEBI" id="CHEBI:29108"/>
        <label>3</label>
    </ligand>
</feature>
<dbReference type="PROSITE" id="PS51642">
    <property type="entry name" value="HEMOPEXIN_2"/>
    <property type="match status" value="4"/>
</dbReference>
<evidence type="ECO:0000256" key="3">
    <source>
        <dbReference type="ARBA" id="ARBA00022723"/>
    </source>
</evidence>
<feature type="binding site" evidence="13">
    <location>
        <position position="480"/>
    </location>
    <ligand>
        <name>Zn(2+)</name>
        <dbReference type="ChEBI" id="CHEBI:29105"/>
        <label>2</label>
        <note>catalytic</note>
    </ligand>
</feature>
<keyword evidence="5" id="KW-0677">Repeat</keyword>
<evidence type="ECO:0000313" key="17">
    <source>
        <dbReference type="EMBL" id="OCT86271.1"/>
    </source>
</evidence>
<evidence type="ECO:0000256" key="6">
    <source>
        <dbReference type="ARBA" id="ARBA00022801"/>
    </source>
</evidence>
<evidence type="ECO:0000256" key="11">
    <source>
        <dbReference type="ARBA" id="ARBA00023180"/>
    </source>
</evidence>
<dbReference type="SUPFAM" id="SSF50923">
    <property type="entry name" value="Hemopexin-like domain"/>
    <property type="match status" value="1"/>
</dbReference>
<feature type="binding site" evidence="13">
    <location>
        <position position="462"/>
    </location>
    <ligand>
        <name>Zn(2+)</name>
        <dbReference type="ChEBI" id="CHEBI:29105"/>
        <label>2</label>
        <note>catalytic</note>
    </ligand>
</feature>
<reference evidence="18" key="1">
    <citation type="journal article" date="2016" name="Nature">
        <title>Genome evolution in the allotetraploid frog Xenopus laevis.</title>
        <authorList>
            <person name="Session A.M."/>
            <person name="Uno Y."/>
            <person name="Kwon T."/>
            <person name="Chapman J.A."/>
            <person name="Toyoda A."/>
            <person name="Takahashi S."/>
            <person name="Fukui A."/>
            <person name="Hikosaka A."/>
            <person name="Suzuki A."/>
            <person name="Kondo M."/>
            <person name="van Heeringen S.J."/>
            <person name="Quigley I."/>
            <person name="Heinz S."/>
            <person name="Ogino H."/>
            <person name="Ochi H."/>
            <person name="Hellsten U."/>
            <person name="Lyons J.B."/>
            <person name="Simakov O."/>
            <person name="Putnam N."/>
            <person name="Stites J."/>
            <person name="Kuroki Y."/>
            <person name="Tanaka T."/>
            <person name="Michiue T."/>
            <person name="Watanabe M."/>
            <person name="Bogdanovic O."/>
            <person name="Lister R."/>
            <person name="Georgiou G."/>
            <person name="Paranjpe S.S."/>
            <person name="van Kruijsbergen I."/>
            <person name="Shu S."/>
            <person name="Carlson J."/>
            <person name="Kinoshita T."/>
            <person name="Ohta Y."/>
            <person name="Mawaribuchi S."/>
            <person name="Jenkins J."/>
            <person name="Grimwood J."/>
            <person name="Schmutz J."/>
            <person name="Mitros T."/>
            <person name="Mozaffari S.V."/>
            <person name="Suzuki Y."/>
            <person name="Haramoto Y."/>
            <person name="Yamamoto T.S."/>
            <person name="Takagi C."/>
            <person name="Heald R."/>
            <person name="Miller K."/>
            <person name="Haudenschild C."/>
            <person name="Kitzman J."/>
            <person name="Nakayama T."/>
            <person name="Izutsu Y."/>
            <person name="Robert J."/>
            <person name="Fortriede J."/>
            <person name="Burns K."/>
            <person name="Lotay V."/>
            <person name="Karimi K."/>
            <person name="Yasuoka Y."/>
            <person name="Dichmann D.S."/>
            <person name="Flajnik M.F."/>
            <person name="Houston D.W."/>
            <person name="Shendure J."/>
            <person name="DuPasquier L."/>
            <person name="Vize P.D."/>
            <person name="Zorn A.M."/>
            <person name="Ito M."/>
            <person name="Marcotte E.M."/>
            <person name="Wallingford J.B."/>
            <person name="Ito Y."/>
            <person name="Asashima M."/>
            <person name="Ueno N."/>
            <person name="Matsuda Y."/>
            <person name="Veenstra G.J."/>
            <person name="Fujiyama A."/>
            <person name="Harland R.M."/>
            <person name="Taira M."/>
            <person name="Rokhsar D.S."/>
        </authorList>
    </citation>
    <scope>NUCLEOTIDE SEQUENCE [LARGE SCALE GENOMIC DNA]</scope>
    <source>
        <strain evidence="18">J</strain>
    </source>
</reference>
<dbReference type="Pfam" id="PF00413">
    <property type="entry name" value="Peptidase_M10"/>
    <property type="match status" value="1"/>
</dbReference>
<dbReference type="GO" id="GO:0030198">
    <property type="term" value="P:extracellular matrix organization"/>
    <property type="evidence" value="ECO:0007669"/>
    <property type="project" value="TreeGrafter"/>
</dbReference>
<proteinExistence type="inferred from homology"/>
<evidence type="ECO:0000256" key="2">
    <source>
        <dbReference type="ARBA" id="ARBA00022670"/>
    </source>
</evidence>
<evidence type="ECO:0000256" key="10">
    <source>
        <dbReference type="ARBA" id="ARBA00023157"/>
    </source>
</evidence>
<evidence type="ECO:0000256" key="15">
    <source>
        <dbReference type="PROSITE-ProRule" id="PRU01011"/>
    </source>
</evidence>
<feature type="binding site" evidence="13">
    <location>
        <position position="466"/>
    </location>
    <ligand>
        <name>Zn(2+)</name>
        <dbReference type="ChEBI" id="CHEBI:29105"/>
        <label>2</label>
        <note>catalytic</note>
    </ligand>
</feature>
<dbReference type="CDD" id="cd04278">
    <property type="entry name" value="ZnMc_MMP"/>
    <property type="match status" value="1"/>
</dbReference>
<dbReference type="EMBL" id="CM004471">
    <property type="protein sequence ID" value="OCT86271.1"/>
    <property type="molecule type" value="Genomic_DNA"/>
</dbReference>
<dbReference type="SUPFAM" id="SSF47090">
    <property type="entry name" value="PGBD-like"/>
    <property type="match status" value="1"/>
</dbReference>
<feature type="binding site" evidence="13">
    <location>
        <position position="438"/>
    </location>
    <ligand>
        <name>Zn(2+)</name>
        <dbReference type="ChEBI" id="CHEBI:29105"/>
        <label>1</label>
    </ligand>
</feature>
<dbReference type="InterPro" id="IPR018487">
    <property type="entry name" value="Hemopexin-like_repeat"/>
</dbReference>
<dbReference type="FunFam" id="2.110.10.10:FF:000012">
    <property type="entry name" value="Matrix metallopeptidase 21"/>
    <property type="match status" value="1"/>
</dbReference>
<feature type="binding site" evidence="13">
    <location>
        <position position="441"/>
    </location>
    <ligand>
        <name>Ca(2+)</name>
        <dbReference type="ChEBI" id="CHEBI:29108"/>
        <label>1</label>
    </ligand>
</feature>
<feature type="binding site" evidence="13">
    <location>
        <position position="423"/>
    </location>
    <ligand>
        <name>Ca(2+)</name>
        <dbReference type="ChEBI" id="CHEBI:29108"/>
        <label>3</label>
    </ligand>
</feature>
<feature type="binding site" evidence="13">
    <location>
        <position position="436"/>
    </location>
    <ligand>
        <name>Ca(2+)</name>
        <dbReference type="ChEBI" id="CHEBI:29108"/>
        <label>2</label>
    </ligand>
</feature>
<evidence type="ECO:0000256" key="8">
    <source>
        <dbReference type="ARBA" id="ARBA00022837"/>
    </source>
</evidence>
<keyword evidence="8 13" id="KW-0106">Calcium</keyword>
<dbReference type="GO" id="GO:0031012">
    <property type="term" value="C:extracellular matrix"/>
    <property type="evidence" value="ECO:0007669"/>
    <property type="project" value="InterPro"/>
</dbReference>
<feature type="domain" description="Peptidase metallopeptidase" evidence="16">
    <location>
        <begin position="348"/>
        <end position="507"/>
    </location>
</feature>
<keyword evidence="2" id="KW-0645">Protease</keyword>
<dbReference type="InterPro" id="IPR033739">
    <property type="entry name" value="M10A_MMP"/>
</dbReference>
<dbReference type="Proteomes" id="UP000694892">
    <property type="component" value="Chromosome 3S"/>
</dbReference>
<keyword evidence="9" id="KW-0482">Metalloprotease</keyword>
<comment type="similarity">
    <text evidence="1">Belongs to the peptidase M10A family.</text>
</comment>
<evidence type="ECO:0000313" key="18">
    <source>
        <dbReference type="Proteomes" id="UP000694892"/>
    </source>
</evidence>
<feature type="binding site" evidence="13">
    <location>
        <position position="422"/>
    </location>
    <ligand>
        <name>Ca(2+)</name>
        <dbReference type="ChEBI" id="CHEBI:29108"/>
        <label>3</label>
    </ligand>
</feature>
<feature type="binding site" evidence="13">
    <location>
        <position position="404"/>
    </location>
    <ligand>
        <name>Ca(2+)</name>
        <dbReference type="ChEBI" id="CHEBI:29108"/>
        <label>2</label>
    </ligand>
</feature>
<dbReference type="GO" id="GO:0004222">
    <property type="term" value="F:metalloendopeptidase activity"/>
    <property type="evidence" value="ECO:0007669"/>
    <property type="project" value="InterPro"/>
</dbReference>
<keyword evidence="11" id="KW-0325">Glycoprotein</keyword>
<protein>
    <recommendedName>
        <fullName evidence="16">Peptidase metallopeptidase domain-containing protein</fullName>
    </recommendedName>
</protein>
<keyword evidence="7 13" id="KW-0862">Zinc</keyword>
<sequence length="750" mass="85568">MAIPEYCTGMGSLIRKPVIQKAPNYGKAVSHRLHYNQFCPNTNIFTNMSVVSTNQATISFTNMATHLIGQIAIDPFILNYCTSEGSSVSVVTEWPHTTPTEKGITEANPKVKKTHLPGVTLGLGGGGRVVYVGISLARMEHLGHQGQMTVTATIIFLILITGWTDSEKIFHNRDHSDFDLQNIPHAGAILTPEAAQQYLVKYGWVAPVNWEEQAFSDFPVHDQAPQDVSQMISEGEPEEHPRVSNSNQTQMNLSFVDSLKKFQEANGLNITGVLDSATKIAMNKPRCGVPDFKVASRRRNATLGSMDADSNSHHNSSQMQRRKRSFLSKMVEQYRQNRESKDNMGSGNSKRFSRNTLKWRLMGEGYSMQLTIQQQRAILALAFRMWSEVVPLQFVEDLTGDDIDIRIGFGTGQHLGCSQAFDGVGQQFAHAWYLGDIHFDDDEHFVGPSSEHGINLLKVAVHEIGHALGLSHINREGSVMQPNYIPQERHFELDWEDRKAVQEKYGACDGSFSTVFDWIRRERTPRGDTVYRFNTYFFKTSWYWMYENKGNRTRFGDPLPIKGGWNGIPDKDIDAYVHVWTWNIDAQYFFKGTLVWRYDPDKDRAFTEDWRKAKYPQPIVEIFPGVPSPVDAAFFNKKERFIYFFRGNNVTAFSVDKNQKVEKFPKPIIDIFPPVDPNDHPIGNIDAVYFSYSYQTTFFIKDKYFWKVVSDRERQSNSSLPVNGLWPRKKINSQWFDICDVHPSVLLLST</sequence>
<dbReference type="PANTHER" id="PTHR10201:SF328">
    <property type="entry name" value="MATRIX METALLOPROTEINASE-21"/>
    <property type="match status" value="1"/>
</dbReference>
<dbReference type="GO" id="GO:0008270">
    <property type="term" value="F:zinc ion binding"/>
    <property type="evidence" value="ECO:0007669"/>
    <property type="project" value="InterPro"/>
</dbReference>
<evidence type="ECO:0000256" key="14">
    <source>
        <dbReference type="PIRSR" id="PIRSR621190-4"/>
    </source>
</evidence>
<dbReference type="GO" id="GO:0030574">
    <property type="term" value="P:collagen catabolic process"/>
    <property type="evidence" value="ECO:0007669"/>
    <property type="project" value="TreeGrafter"/>
</dbReference>
<evidence type="ECO:0000256" key="5">
    <source>
        <dbReference type="ARBA" id="ARBA00022737"/>
    </source>
</evidence>
<feature type="active site" evidence="12">
    <location>
        <position position="463"/>
    </location>
</feature>
<comment type="cofactor">
    <cofactor evidence="13">
        <name>Ca(2+)</name>
        <dbReference type="ChEBI" id="CHEBI:29108"/>
    </cofactor>
    <text evidence="13">Can bind about 5 Ca(2+) ions per subunit.</text>
</comment>
<evidence type="ECO:0000256" key="12">
    <source>
        <dbReference type="PIRSR" id="PIRSR621190-1"/>
    </source>
</evidence>
<keyword evidence="3 13" id="KW-0479">Metal-binding</keyword>
<evidence type="ECO:0000256" key="1">
    <source>
        <dbReference type="ARBA" id="ARBA00010370"/>
    </source>
</evidence>
<feature type="binding site" evidence="13">
    <location>
        <position position="430"/>
    </location>
    <ligand>
        <name>Zn(2+)</name>
        <dbReference type="ChEBI" id="CHEBI:29105"/>
        <label>1</label>
    </ligand>
</feature>
<accession>A0A974D8H1</accession>
<evidence type="ECO:0000256" key="13">
    <source>
        <dbReference type="PIRSR" id="PIRSR621190-2"/>
    </source>
</evidence>
<keyword evidence="4" id="KW-0732">Signal</keyword>
<organism evidence="17 18">
    <name type="scientific">Xenopus laevis</name>
    <name type="common">African clawed frog</name>
    <dbReference type="NCBI Taxonomy" id="8355"/>
    <lineage>
        <taxon>Eukaryota</taxon>
        <taxon>Metazoa</taxon>
        <taxon>Chordata</taxon>
        <taxon>Craniata</taxon>
        <taxon>Vertebrata</taxon>
        <taxon>Euteleostomi</taxon>
        <taxon>Amphibia</taxon>
        <taxon>Batrachia</taxon>
        <taxon>Anura</taxon>
        <taxon>Pipoidea</taxon>
        <taxon>Pipidae</taxon>
        <taxon>Xenopodinae</taxon>
        <taxon>Xenopus</taxon>
        <taxon>Xenopus</taxon>
    </lineage>
</organism>
<evidence type="ECO:0000256" key="7">
    <source>
        <dbReference type="ARBA" id="ARBA00022833"/>
    </source>
</evidence>
<dbReference type="GO" id="GO:0006508">
    <property type="term" value="P:proteolysis"/>
    <property type="evidence" value="ECO:0007669"/>
    <property type="project" value="UniProtKB-KW"/>
</dbReference>
<dbReference type="SMART" id="SM00120">
    <property type="entry name" value="HX"/>
    <property type="match status" value="4"/>
</dbReference>
<dbReference type="SMART" id="SM00235">
    <property type="entry name" value="ZnMc"/>
    <property type="match status" value="1"/>
</dbReference>
<dbReference type="PRINTS" id="PR00138">
    <property type="entry name" value="MATRIXIN"/>
</dbReference>
<evidence type="ECO:0000256" key="9">
    <source>
        <dbReference type="ARBA" id="ARBA00023049"/>
    </source>
</evidence>
<dbReference type="InterPro" id="IPR001818">
    <property type="entry name" value="Pept_M10_metallopeptidase"/>
</dbReference>
<feature type="binding site" evidence="13">
    <location>
        <position position="472"/>
    </location>
    <ligand>
        <name>Zn(2+)</name>
        <dbReference type="ChEBI" id="CHEBI:29105"/>
        <label>2</label>
        <note>catalytic</note>
    </ligand>
</feature>
<dbReference type="InterPro" id="IPR021190">
    <property type="entry name" value="Pept_M10A"/>
</dbReference>
<gene>
    <name evidence="17" type="ORF">XELAEV_18019963mg</name>
</gene>
<dbReference type="SUPFAM" id="SSF55486">
    <property type="entry name" value="Metalloproteases ('zincins'), catalytic domain"/>
    <property type="match status" value="1"/>
</dbReference>